<gene>
    <name evidence="8" type="ORF">H0267_01675</name>
</gene>
<evidence type="ECO:0000259" key="7">
    <source>
        <dbReference type="PROSITE" id="PS50887"/>
    </source>
</evidence>
<evidence type="ECO:0000256" key="2">
    <source>
        <dbReference type="ARBA" id="ARBA00022475"/>
    </source>
</evidence>
<dbReference type="InterPro" id="IPR029787">
    <property type="entry name" value="Nucleotide_cyclase"/>
</dbReference>
<dbReference type="InterPro" id="IPR043128">
    <property type="entry name" value="Rev_trsase/Diguanyl_cyclase"/>
</dbReference>
<comment type="caution">
    <text evidence="8">The sequence shown here is derived from an EMBL/GenBank/DDBJ whole genome shotgun (WGS) entry which is preliminary data.</text>
</comment>
<feature type="transmembrane region" description="Helical" evidence="6">
    <location>
        <begin position="103"/>
        <end position="120"/>
    </location>
</feature>
<dbReference type="SMART" id="SM00267">
    <property type="entry name" value="GGDEF"/>
    <property type="match status" value="1"/>
</dbReference>
<sequence>MVQEMFFNLTIMVSFMFIMIQTFHSTKLKNKPPIYCKVYLGAVSGILSVILIHFSIYVGEDGMFDLRHIPLMISAIYGGWVSTLITGICSIAARFSYGMDTPSMMNFLGVIAFSMVYLTLSTRKWNVYKKTTAMLLTTNIIFTLSTNKIISSQSIHLELNTYYWMVTFIGGFVAVSIFESIKKKEKAFAVFQTQAFKDPLTGLNNVRGFQHEVECVEKNGLGRKPFFSLLMIDIDHFKKVNDTYGHQTGDELLIQLSKLLLKNCHPNAIISRNGGEEFTVVVANLTHDSVSKMAEKLRREVEAHLFYTKEQEKIHCTISIGVATYKNSQKNVMTLYQMADGALYEAKKAGRNQVVFSKTSPKKETYSSQQIS</sequence>
<dbReference type="Gene3D" id="3.30.70.270">
    <property type="match status" value="1"/>
</dbReference>
<proteinExistence type="predicted"/>
<dbReference type="GO" id="GO:0000155">
    <property type="term" value="F:phosphorelay sensor kinase activity"/>
    <property type="evidence" value="ECO:0007669"/>
    <property type="project" value="InterPro"/>
</dbReference>
<keyword evidence="3 6" id="KW-0812">Transmembrane</keyword>
<dbReference type="SUPFAM" id="SSF55073">
    <property type="entry name" value="Nucleotide cyclase"/>
    <property type="match status" value="1"/>
</dbReference>
<dbReference type="GO" id="GO:0052621">
    <property type="term" value="F:diguanylate cyclase activity"/>
    <property type="evidence" value="ECO:0007669"/>
    <property type="project" value="TreeGrafter"/>
</dbReference>
<protein>
    <submittedName>
        <fullName evidence="8">Diguanylate cyclase</fullName>
    </submittedName>
</protein>
<evidence type="ECO:0000256" key="1">
    <source>
        <dbReference type="ARBA" id="ARBA00004651"/>
    </source>
</evidence>
<keyword evidence="4 6" id="KW-1133">Transmembrane helix</keyword>
<evidence type="ECO:0000313" key="9">
    <source>
        <dbReference type="Proteomes" id="UP000614490"/>
    </source>
</evidence>
<dbReference type="PANTHER" id="PTHR45138">
    <property type="entry name" value="REGULATORY COMPONENTS OF SENSORY TRANSDUCTION SYSTEM"/>
    <property type="match status" value="1"/>
</dbReference>
<dbReference type="GO" id="GO:0005886">
    <property type="term" value="C:plasma membrane"/>
    <property type="evidence" value="ECO:0007669"/>
    <property type="project" value="UniProtKB-SubCell"/>
</dbReference>
<dbReference type="Proteomes" id="UP000614490">
    <property type="component" value="Unassembled WGS sequence"/>
</dbReference>
<dbReference type="GO" id="GO:0071555">
    <property type="term" value="P:cell wall organization"/>
    <property type="evidence" value="ECO:0007669"/>
    <property type="project" value="InterPro"/>
</dbReference>
<evidence type="ECO:0000256" key="6">
    <source>
        <dbReference type="SAM" id="Phobius"/>
    </source>
</evidence>
<reference evidence="8 9" key="1">
    <citation type="journal article" date="2005" name="Int. J. Syst. Evol. Microbiol.">
        <title>Halobacillus yeomjeoni sp. nov., isolated from a marine solar saltern in Korea.</title>
        <authorList>
            <person name="Yoon J.H."/>
            <person name="Kang S.J."/>
            <person name="Lee C.H."/>
            <person name="Oh H.W."/>
            <person name="Oh T.K."/>
        </authorList>
    </citation>
    <scope>NUCLEOTIDE SEQUENCE [LARGE SCALE GENOMIC DNA]</scope>
    <source>
        <strain evidence="8 9">KCTC 3957</strain>
    </source>
</reference>
<dbReference type="AlphaFoldDB" id="A0A931HSQ5"/>
<accession>A0A931HSQ5</accession>
<feature type="transmembrane region" description="Helical" evidence="6">
    <location>
        <begin position="162"/>
        <end position="181"/>
    </location>
</feature>
<organism evidence="8 9">
    <name type="scientific">Halobacillus yeomjeoni</name>
    <dbReference type="NCBI Taxonomy" id="311194"/>
    <lineage>
        <taxon>Bacteria</taxon>
        <taxon>Bacillati</taxon>
        <taxon>Bacillota</taxon>
        <taxon>Bacilli</taxon>
        <taxon>Bacillales</taxon>
        <taxon>Bacillaceae</taxon>
        <taxon>Halobacillus</taxon>
    </lineage>
</organism>
<feature type="transmembrane region" description="Helical" evidence="6">
    <location>
        <begin position="132"/>
        <end position="150"/>
    </location>
</feature>
<feature type="domain" description="GGDEF" evidence="7">
    <location>
        <begin position="225"/>
        <end position="359"/>
    </location>
</feature>
<dbReference type="RefSeq" id="WP_197315550.1">
    <property type="nucleotide sequence ID" value="NZ_JADZSC010000001.1"/>
</dbReference>
<keyword evidence="9" id="KW-1185">Reference proteome</keyword>
<evidence type="ECO:0000313" key="8">
    <source>
        <dbReference type="EMBL" id="MBH0228909.1"/>
    </source>
</evidence>
<dbReference type="InterPro" id="IPR050469">
    <property type="entry name" value="Diguanylate_Cyclase"/>
</dbReference>
<dbReference type="InterPro" id="IPR000160">
    <property type="entry name" value="GGDEF_dom"/>
</dbReference>
<name>A0A931HSQ5_9BACI</name>
<dbReference type="GO" id="GO:1902201">
    <property type="term" value="P:negative regulation of bacterial-type flagellum-dependent cell motility"/>
    <property type="evidence" value="ECO:0007669"/>
    <property type="project" value="TreeGrafter"/>
</dbReference>
<dbReference type="NCBIfam" id="TIGR00254">
    <property type="entry name" value="GGDEF"/>
    <property type="match status" value="1"/>
</dbReference>
<feature type="transmembrane region" description="Helical" evidence="6">
    <location>
        <begin position="7"/>
        <end position="26"/>
    </location>
</feature>
<dbReference type="PROSITE" id="PS50887">
    <property type="entry name" value="GGDEF"/>
    <property type="match status" value="1"/>
</dbReference>
<feature type="transmembrane region" description="Helical" evidence="6">
    <location>
        <begin position="38"/>
        <end position="59"/>
    </location>
</feature>
<keyword evidence="2" id="KW-1003">Cell membrane</keyword>
<dbReference type="EMBL" id="JADZSC010000001">
    <property type="protein sequence ID" value="MBH0228909.1"/>
    <property type="molecule type" value="Genomic_DNA"/>
</dbReference>
<dbReference type="InterPro" id="IPR011620">
    <property type="entry name" value="Sig_transdc_His_kinase_LytS_TM"/>
</dbReference>
<dbReference type="Pfam" id="PF07694">
    <property type="entry name" value="5TM-5TMR_LYT"/>
    <property type="match status" value="1"/>
</dbReference>
<evidence type="ECO:0000256" key="3">
    <source>
        <dbReference type="ARBA" id="ARBA00022692"/>
    </source>
</evidence>
<feature type="transmembrane region" description="Helical" evidence="6">
    <location>
        <begin position="71"/>
        <end position="97"/>
    </location>
</feature>
<evidence type="ECO:0000256" key="4">
    <source>
        <dbReference type="ARBA" id="ARBA00022989"/>
    </source>
</evidence>
<dbReference type="FunFam" id="3.30.70.270:FF:000001">
    <property type="entry name" value="Diguanylate cyclase domain protein"/>
    <property type="match status" value="1"/>
</dbReference>
<dbReference type="CDD" id="cd01949">
    <property type="entry name" value="GGDEF"/>
    <property type="match status" value="1"/>
</dbReference>
<comment type="subcellular location">
    <subcellularLocation>
        <location evidence="1">Cell membrane</location>
        <topology evidence="1">Multi-pass membrane protein</topology>
    </subcellularLocation>
</comment>
<dbReference type="GO" id="GO:0043709">
    <property type="term" value="P:cell adhesion involved in single-species biofilm formation"/>
    <property type="evidence" value="ECO:0007669"/>
    <property type="project" value="TreeGrafter"/>
</dbReference>
<evidence type="ECO:0000256" key="5">
    <source>
        <dbReference type="ARBA" id="ARBA00023136"/>
    </source>
</evidence>
<dbReference type="PANTHER" id="PTHR45138:SF9">
    <property type="entry name" value="DIGUANYLATE CYCLASE DGCM-RELATED"/>
    <property type="match status" value="1"/>
</dbReference>
<keyword evidence="5 6" id="KW-0472">Membrane</keyword>
<dbReference type="Pfam" id="PF00990">
    <property type="entry name" value="GGDEF"/>
    <property type="match status" value="1"/>
</dbReference>